<protein>
    <recommendedName>
        <fullName evidence="7">RDD domain-containing protein</fullName>
    </recommendedName>
</protein>
<feature type="transmembrane region" description="Helical" evidence="6">
    <location>
        <begin position="151"/>
        <end position="170"/>
    </location>
</feature>
<evidence type="ECO:0000256" key="3">
    <source>
        <dbReference type="ARBA" id="ARBA00022692"/>
    </source>
</evidence>
<dbReference type="PANTHER" id="PTHR36115">
    <property type="entry name" value="PROLINE-RICH ANTIGEN HOMOLOG-RELATED"/>
    <property type="match status" value="1"/>
</dbReference>
<dbReference type="EMBL" id="AGEJ01000005">
    <property type="protein sequence ID" value="EMD17472.1"/>
    <property type="molecule type" value="Genomic_DNA"/>
</dbReference>
<feature type="transmembrane region" description="Helical" evidence="6">
    <location>
        <begin position="66"/>
        <end position="85"/>
    </location>
</feature>
<dbReference type="BioCyc" id="ECAT999415-HMP:GTTI-269-MONOMER"/>
<feature type="transmembrane region" description="Helical" evidence="6">
    <location>
        <begin position="114"/>
        <end position="131"/>
    </location>
</feature>
<evidence type="ECO:0000256" key="2">
    <source>
        <dbReference type="ARBA" id="ARBA00022475"/>
    </source>
</evidence>
<keyword evidence="5 6" id="KW-0472">Membrane</keyword>
<keyword evidence="2" id="KW-1003">Cell membrane</keyword>
<reference evidence="8 9" key="1">
    <citation type="submission" date="2013-02" db="EMBL/GenBank/DDBJ databases">
        <title>The Genome Sequence of Lactobacillus catenaformis F0143.</title>
        <authorList>
            <consortium name="The Broad Institute Genome Sequencing Platform"/>
            <person name="Earl A."/>
            <person name="Ward D."/>
            <person name="Feldgarden M."/>
            <person name="Gevers D."/>
            <person name="Izard J."/>
            <person name="Blanton J.M."/>
            <person name="Mathney J."/>
            <person name="Dewhirst F.E."/>
            <person name="Young S.K."/>
            <person name="Zeng Q."/>
            <person name="Gargeya S."/>
            <person name="Fitzgerald M."/>
            <person name="Haas B."/>
            <person name="Abouelleil A."/>
            <person name="Alvarado L."/>
            <person name="Arachchi H.M."/>
            <person name="Berlin A."/>
            <person name="Chapman S.B."/>
            <person name="Gearin G."/>
            <person name="Goldberg J."/>
            <person name="Griggs A."/>
            <person name="Gujja S."/>
            <person name="Hansen M."/>
            <person name="Heiman D."/>
            <person name="Howarth C."/>
            <person name="Larimer J."/>
            <person name="Lui A."/>
            <person name="MacDonald P.J.P."/>
            <person name="McCowen C."/>
            <person name="Montmayeur A."/>
            <person name="Murphy C."/>
            <person name="Neiman D."/>
            <person name="Pearson M."/>
            <person name="Priest M."/>
            <person name="Roberts A."/>
            <person name="Saif S."/>
            <person name="Shea T."/>
            <person name="Sisk P."/>
            <person name="Stolte C."/>
            <person name="Sykes S."/>
            <person name="Wortman J."/>
            <person name="Nusbaum C."/>
            <person name="Birren B."/>
        </authorList>
    </citation>
    <scope>NUCLEOTIDE SEQUENCE [LARGE SCALE GENOMIC DNA]</scope>
    <source>
        <strain evidence="8 9">OT 569</strain>
    </source>
</reference>
<evidence type="ECO:0000313" key="8">
    <source>
        <dbReference type="EMBL" id="EMD17472.1"/>
    </source>
</evidence>
<dbReference type="STRING" id="999415.HMPREF9943_00259"/>
<evidence type="ECO:0000256" key="1">
    <source>
        <dbReference type="ARBA" id="ARBA00004651"/>
    </source>
</evidence>
<dbReference type="eggNOG" id="COG1714">
    <property type="taxonomic scope" value="Bacteria"/>
</dbReference>
<organism evidence="8 9">
    <name type="scientific">Eggerthia catenaformis OT 569 = DSM 20559</name>
    <dbReference type="NCBI Taxonomy" id="999415"/>
    <lineage>
        <taxon>Bacteria</taxon>
        <taxon>Bacillati</taxon>
        <taxon>Bacillota</taxon>
        <taxon>Erysipelotrichia</taxon>
        <taxon>Erysipelotrichales</taxon>
        <taxon>Coprobacillaceae</taxon>
        <taxon>Eggerthia</taxon>
    </lineage>
</organism>
<keyword evidence="3 6" id="KW-0812">Transmembrane</keyword>
<evidence type="ECO:0000256" key="4">
    <source>
        <dbReference type="ARBA" id="ARBA00022989"/>
    </source>
</evidence>
<comment type="subcellular location">
    <subcellularLocation>
        <location evidence="1">Cell membrane</location>
        <topology evidence="1">Multi-pass membrane protein</topology>
    </subcellularLocation>
</comment>
<evidence type="ECO:0000313" key="9">
    <source>
        <dbReference type="Proteomes" id="UP000011758"/>
    </source>
</evidence>
<keyword evidence="9" id="KW-1185">Reference proteome</keyword>
<dbReference type="InterPro" id="IPR010432">
    <property type="entry name" value="RDD"/>
</dbReference>
<dbReference type="GO" id="GO:0005886">
    <property type="term" value="C:plasma membrane"/>
    <property type="evidence" value="ECO:0007669"/>
    <property type="project" value="UniProtKB-SubCell"/>
</dbReference>
<comment type="caution">
    <text evidence="8">The sequence shown here is derived from an EMBL/GenBank/DDBJ whole genome shotgun (WGS) entry which is preliminary data.</text>
</comment>
<dbReference type="Proteomes" id="UP000011758">
    <property type="component" value="Unassembled WGS sequence"/>
</dbReference>
<accession>M2PAU6</accession>
<dbReference type="AlphaFoldDB" id="M2PAU6"/>
<keyword evidence="4 6" id="KW-1133">Transmembrane helix</keyword>
<gene>
    <name evidence="8" type="ORF">HMPREF9943_00259</name>
</gene>
<name>M2PAU6_9FIRM</name>
<feature type="domain" description="RDD" evidence="7">
    <location>
        <begin position="17"/>
        <end position="181"/>
    </location>
</feature>
<evidence type="ECO:0000259" key="7">
    <source>
        <dbReference type="Pfam" id="PF06271"/>
    </source>
</evidence>
<proteinExistence type="predicted"/>
<feature type="transmembrane region" description="Helical" evidence="6">
    <location>
        <begin position="21"/>
        <end position="46"/>
    </location>
</feature>
<sequence>MGIIKKLRSSEPNKKTFIRRAIAYGIDWYIGSVLSSVPLIIIYMIIHPDAKIIPNRLSIFPYPLNIIVGIVCIFTAFIYYVLIPYKLKGQTIGKKITSLRIVNSDYSDVTLGKLIFRQFIMIMVIEGSIYATTSSMNQIISILTTPSVGNIVKMTGLVITVISILILLLTPSRQSLHDIICHTLVVNITTDTYHNALIQLDKKNKKQASMR</sequence>
<evidence type="ECO:0000256" key="6">
    <source>
        <dbReference type="SAM" id="Phobius"/>
    </source>
</evidence>
<dbReference type="RefSeq" id="WP_004801313.1">
    <property type="nucleotide sequence ID" value="NZ_KB446646.1"/>
</dbReference>
<dbReference type="PANTHER" id="PTHR36115:SF4">
    <property type="entry name" value="MEMBRANE PROTEIN"/>
    <property type="match status" value="1"/>
</dbReference>
<evidence type="ECO:0000256" key="5">
    <source>
        <dbReference type="ARBA" id="ARBA00023136"/>
    </source>
</evidence>
<dbReference type="OrthoDB" id="3183738at2"/>
<dbReference type="Pfam" id="PF06271">
    <property type="entry name" value="RDD"/>
    <property type="match status" value="1"/>
</dbReference>
<dbReference type="InterPro" id="IPR051791">
    <property type="entry name" value="Pra-immunoreactive"/>
</dbReference>